<name>A0ABY0VVY6_9PSED</name>
<accession>A0ABY0VVY6</accession>
<gene>
    <name evidence="1" type="ORF">SAMN04489801_4730</name>
</gene>
<protein>
    <submittedName>
        <fullName evidence="1">Uncharacterized protein</fullName>
    </submittedName>
</protein>
<evidence type="ECO:0000313" key="1">
    <source>
        <dbReference type="EMBL" id="SDU58478.1"/>
    </source>
</evidence>
<organism evidence="1 2">
    <name type="scientific">Pseudomonas mandelii</name>
    <dbReference type="NCBI Taxonomy" id="75612"/>
    <lineage>
        <taxon>Bacteria</taxon>
        <taxon>Pseudomonadati</taxon>
        <taxon>Pseudomonadota</taxon>
        <taxon>Gammaproteobacteria</taxon>
        <taxon>Pseudomonadales</taxon>
        <taxon>Pseudomonadaceae</taxon>
        <taxon>Pseudomonas</taxon>
    </lineage>
</organism>
<reference evidence="1 2" key="1">
    <citation type="submission" date="2016-10" db="EMBL/GenBank/DDBJ databases">
        <authorList>
            <person name="Varghese N."/>
            <person name="Submissions S."/>
        </authorList>
    </citation>
    <scope>NUCLEOTIDE SEQUENCE [LARGE SCALE GENOMIC DNA]</scope>
    <source>
        <strain evidence="1 2">LMG 21607</strain>
    </source>
</reference>
<dbReference type="Proteomes" id="UP000182476">
    <property type="component" value="Chromosome I"/>
</dbReference>
<keyword evidence="2" id="KW-1185">Reference proteome</keyword>
<sequence>MAVGFEEMGKGCRIFTDSDLAGFLLSKQTSIARFPVGTFAELRNPLSGEIVDEFCWYLQNMPGKAPVDKEAKHLALLELMSLLMYSPRFNWNASSEVGKMQLACSIASISAATREFLPSSDTVFNVEYLMVSLGKRSVARQEKAFKLWGDEAKKAFDHKQRNKPTEIADTL</sequence>
<evidence type="ECO:0000313" key="2">
    <source>
        <dbReference type="Proteomes" id="UP000182476"/>
    </source>
</evidence>
<dbReference type="EMBL" id="LT629796">
    <property type="protein sequence ID" value="SDU58478.1"/>
    <property type="molecule type" value="Genomic_DNA"/>
</dbReference>
<proteinExistence type="predicted"/>